<dbReference type="Proteomes" id="UP001189429">
    <property type="component" value="Unassembled WGS sequence"/>
</dbReference>
<comment type="caution">
    <text evidence="2">The sequence shown here is derived from an EMBL/GenBank/DDBJ whole genome shotgun (WGS) entry which is preliminary data.</text>
</comment>
<organism evidence="2 3">
    <name type="scientific">Prorocentrum cordatum</name>
    <dbReference type="NCBI Taxonomy" id="2364126"/>
    <lineage>
        <taxon>Eukaryota</taxon>
        <taxon>Sar</taxon>
        <taxon>Alveolata</taxon>
        <taxon>Dinophyceae</taxon>
        <taxon>Prorocentrales</taxon>
        <taxon>Prorocentraceae</taxon>
        <taxon>Prorocentrum</taxon>
    </lineage>
</organism>
<sequence>HYLGICKPCAFVFKGGCSSGTVCGFCHLCPPEDKKLRKRLWKERRTRGRRSPAGRRGRRHGGLSRPLSLSGQGSQRKTRVLRNVGFPPNPRLTRPRLSCGAPAVKARRGAGVFKHLGILGASRVPTSPSRGRQGGRRREGRAVLARVAPAPPPGRAQGALHGAPPRAARKDALPGRPAPNSRRTTTPRPAARMAKTSSSSSPWSPPPPPPPPPPRPRGRLPR</sequence>
<proteinExistence type="predicted"/>
<feature type="compositionally biased region" description="Basic residues" evidence="1">
    <location>
        <begin position="40"/>
        <end position="62"/>
    </location>
</feature>
<feature type="compositionally biased region" description="Low complexity" evidence="1">
    <location>
        <begin position="178"/>
        <end position="202"/>
    </location>
</feature>
<evidence type="ECO:0008006" key="4">
    <source>
        <dbReference type="Google" id="ProtNLM"/>
    </source>
</evidence>
<protein>
    <recommendedName>
        <fullName evidence="4">C3H1-type domain-containing protein</fullName>
    </recommendedName>
</protein>
<evidence type="ECO:0000256" key="1">
    <source>
        <dbReference type="SAM" id="MobiDB-lite"/>
    </source>
</evidence>
<feature type="region of interest" description="Disordered" evidence="1">
    <location>
        <begin position="40"/>
        <end position="97"/>
    </location>
</feature>
<feature type="non-terminal residue" evidence="2">
    <location>
        <position position="1"/>
    </location>
</feature>
<reference evidence="2" key="1">
    <citation type="submission" date="2023-10" db="EMBL/GenBank/DDBJ databases">
        <authorList>
            <person name="Chen Y."/>
            <person name="Shah S."/>
            <person name="Dougan E. K."/>
            <person name="Thang M."/>
            <person name="Chan C."/>
        </authorList>
    </citation>
    <scope>NUCLEOTIDE SEQUENCE [LARGE SCALE GENOMIC DNA]</scope>
</reference>
<evidence type="ECO:0000313" key="3">
    <source>
        <dbReference type="Proteomes" id="UP001189429"/>
    </source>
</evidence>
<feature type="region of interest" description="Disordered" evidence="1">
    <location>
        <begin position="121"/>
        <end position="222"/>
    </location>
</feature>
<gene>
    <name evidence="2" type="ORF">PCOR1329_LOCUS78670</name>
</gene>
<keyword evidence="3" id="KW-1185">Reference proteome</keyword>
<feature type="compositionally biased region" description="Pro residues" evidence="1">
    <location>
        <begin position="203"/>
        <end position="215"/>
    </location>
</feature>
<feature type="compositionally biased region" description="Low complexity" evidence="1">
    <location>
        <begin position="63"/>
        <end position="74"/>
    </location>
</feature>
<feature type="non-terminal residue" evidence="2">
    <location>
        <position position="222"/>
    </location>
</feature>
<accession>A0ABN9XRC8</accession>
<evidence type="ECO:0000313" key="2">
    <source>
        <dbReference type="EMBL" id="CAK0901867.1"/>
    </source>
</evidence>
<name>A0ABN9XRC8_9DINO</name>
<dbReference type="EMBL" id="CAUYUJ010020992">
    <property type="protein sequence ID" value="CAK0901867.1"/>
    <property type="molecule type" value="Genomic_DNA"/>
</dbReference>